<dbReference type="Pfam" id="PF14719">
    <property type="entry name" value="PID_2"/>
    <property type="match status" value="1"/>
</dbReference>
<dbReference type="SUPFAM" id="SSF50729">
    <property type="entry name" value="PH domain-like"/>
    <property type="match status" value="1"/>
</dbReference>
<dbReference type="PANTHER" id="PTHR11232">
    <property type="entry name" value="PHOSPHOTYROSINE INTERACTION DOMAIN-CONTAINING FAMILY MEMBER"/>
    <property type="match status" value="1"/>
</dbReference>
<feature type="compositionally biased region" description="Low complexity" evidence="1">
    <location>
        <begin position="1"/>
        <end position="39"/>
    </location>
</feature>
<dbReference type="PANTHER" id="PTHR11232:SF57">
    <property type="entry name" value="RE46159P"/>
    <property type="match status" value="1"/>
</dbReference>
<dbReference type="AlphaFoldDB" id="A0A1Q3FY16"/>
<dbReference type="InterPro" id="IPR051133">
    <property type="entry name" value="Adapter_Engulfment-Domain"/>
</dbReference>
<keyword evidence="3" id="KW-0675">Receptor</keyword>
<reference evidence="3" key="1">
    <citation type="submission" date="2017-01" db="EMBL/GenBank/DDBJ databases">
        <title>A deep insight into the sialotranscriptome of adult male and female Cluex tarsalis mosquitoes.</title>
        <authorList>
            <person name="Ribeiro J.M."/>
            <person name="Moreira F."/>
            <person name="Bernard K.A."/>
            <person name="Calvo E."/>
        </authorList>
    </citation>
    <scope>NUCLEOTIDE SEQUENCE</scope>
    <source>
        <strain evidence="3">Kern County</strain>
        <tissue evidence="3">Salivary glands</tissue>
    </source>
</reference>
<evidence type="ECO:0000313" key="3">
    <source>
        <dbReference type="EMBL" id="JAV32455.1"/>
    </source>
</evidence>
<protein>
    <submittedName>
        <fullName evidence="3">Putative low density lipoprotein receptor adaptor protein 1</fullName>
    </submittedName>
</protein>
<feature type="region of interest" description="Disordered" evidence="1">
    <location>
        <begin position="1"/>
        <end position="42"/>
    </location>
</feature>
<accession>A0A1Q3FY16</accession>
<proteinExistence type="predicted"/>
<sequence>MSVATATTTIPANNRTTTKNNNSSSSNNNNNNSIATNNNEAQTPEVQVTIKDLPITFKVKYLGSQFARGLWGIKHTRRPVDHLVSAAKSLPPNKILPFCSLTVSLDGVRMETVTSKQNAVTNFTIDTISYGVQDLVYTRVFAMIVVKENYNLKDENPFEVHAFVCDSRAMARKLTFALAASFQDYSKRVKEAEEQGGATIGGDAKGKPLRKKFAIDLRTPEEIQQDITEQETEA</sequence>
<dbReference type="CDD" id="cd13160">
    <property type="entry name" value="PTB_LDLRAP_insect-like"/>
    <property type="match status" value="1"/>
</dbReference>
<evidence type="ECO:0000259" key="2">
    <source>
        <dbReference type="Pfam" id="PF14719"/>
    </source>
</evidence>
<keyword evidence="3" id="KW-0449">Lipoprotein</keyword>
<dbReference type="InterPro" id="IPR006020">
    <property type="entry name" value="PTB/PI_dom"/>
</dbReference>
<dbReference type="EMBL" id="GFDL01002590">
    <property type="protein sequence ID" value="JAV32455.1"/>
    <property type="molecule type" value="Transcribed_RNA"/>
</dbReference>
<dbReference type="InterPro" id="IPR011993">
    <property type="entry name" value="PH-like_dom_sf"/>
</dbReference>
<feature type="domain" description="PID" evidence="2">
    <location>
        <begin position="56"/>
        <end position="208"/>
    </location>
</feature>
<name>A0A1Q3FY16_CULTA</name>
<organism evidence="3">
    <name type="scientific">Culex tarsalis</name>
    <name type="common">Encephalitis mosquito</name>
    <dbReference type="NCBI Taxonomy" id="7177"/>
    <lineage>
        <taxon>Eukaryota</taxon>
        <taxon>Metazoa</taxon>
        <taxon>Ecdysozoa</taxon>
        <taxon>Arthropoda</taxon>
        <taxon>Hexapoda</taxon>
        <taxon>Insecta</taxon>
        <taxon>Pterygota</taxon>
        <taxon>Neoptera</taxon>
        <taxon>Endopterygota</taxon>
        <taxon>Diptera</taxon>
        <taxon>Nematocera</taxon>
        <taxon>Culicoidea</taxon>
        <taxon>Culicidae</taxon>
        <taxon>Culicinae</taxon>
        <taxon>Culicini</taxon>
        <taxon>Culex</taxon>
        <taxon>Culex</taxon>
    </lineage>
</organism>
<dbReference type="Gene3D" id="2.30.29.30">
    <property type="entry name" value="Pleckstrin-homology domain (PH domain)/Phosphotyrosine-binding domain (PTB)"/>
    <property type="match status" value="1"/>
</dbReference>
<evidence type="ECO:0000256" key="1">
    <source>
        <dbReference type="SAM" id="MobiDB-lite"/>
    </source>
</evidence>